<feature type="transmembrane region" description="Helical" evidence="1">
    <location>
        <begin position="114"/>
        <end position="135"/>
    </location>
</feature>
<evidence type="ECO:0000256" key="1">
    <source>
        <dbReference type="SAM" id="Phobius"/>
    </source>
</evidence>
<keyword evidence="1" id="KW-0812">Transmembrane</keyword>
<protein>
    <submittedName>
        <fullName evidence="2">Uncharacterized protein</fullName>
    </submittedName>
</protein>
<dbReference type="AlphaFoldDB" id="A0A3B0SQF1"/>
<proteinExistence type="predicted"/>
<keyword evidence="1" id="KW-1133">Transmembrane helix</keyword>
<dbReference type="EMBL" id="UOEI01000542">
    <property type="protein sequence ID" value="VAW07718.1"/>
    <property type="molecule type" value="Genomic_DNA"/>
</dbReference>
<feature type="transmembrane region" description="Helical" evidence="1">
    <location>
        <begin position="89"/>
        <end position="108"/>
    </location>
</feature>
<keyword evidence="1" id="KW-0472">Membrane</keyword>
<name>A0A3B0SQF1_9ZZZZ</name>
<accession>A0A3B0SQF1</accession>
<reference evidence="2" key="1">
    <citation type="submission" date="2018-06" db="EMBL/GenBank/DDBJ databases">
        <authorList>
            <person name="Zhirakovskaya E."/>
        </authorList>
    </citation>
    <scope>NUCLEOTIDE SEQUENCE</scope>
</reference>
<organism evidence="2">
    <name type="scientific">hydrothermal vent metagenome</name>
    <dbReference type="NCBI Taxonomy" id="652676"/>
    <lineage>
        <taxon>unclassified sequences</taxon>
        <taxon>metagenomes</taxon>
        <taxon>ecological metagenomes</taxon>
    </lineage>
</organism>
<gene>
    <name evidence="2" type="ORF">MNBD_ACTINO01-2121</name>
</gene>
<feature type="non-terminal residue" evidence="2">
    <location>
        <position position="136"/>
    </location>
</feature>
<evidence type="ECO:0000313" key="2">
    <source>
        <dbReference type="EMBL" id="VAW07718.1"/>
    </source>
</evidence>
<sequence>MTAEDRTAATKHRDRRCSAAILALAGWIDRGLTWGSDPTERAEILRERHADRCDHLADPDATLTSVALRVVTSAFADLTHRILGDHTSAVPAGILSGLLGVGAAWLSIASHFSAVNRLSDAVVAVGFIGVAIVLLH</sequence>